<reference evidence="3" key="1">
    <citation type="submission" date="2021-07" db="EMBL/GenBank/DDBJ databases">
        <title>Candidatus Kaistella beijingensis sp. nov. isolated from a municipal wastewater treatment plant is involved in sludge foaming.</title>
        <authorList>
            <person name="Song Y."/>
            <person name="Liu S.-J."/>
        </authorList>
    </citation>
    <scope>NUCLEOTIDE SEQUENCE</scope>
    <source>
        <strain evidence="3">DSM 43998</strain>
    </source>
</reference>
<evidence type="ECO:0000256" key="2">
    <source>
        <dbReference type="SAM" id="MobiDB-lite"/>
    </source>
</evidence>
<name>A0ABX8SC11_9ACTN</name>
<feature type="coiled-coil region" evidence="1">
    <location>
        <begin position="180"/>
        <end position="207"/>
    </location>
</feature>
<evidence type="ECO:0000313" key="4">
    <source>
        <dbReference type="Proteomes" id="UP000887023"/>
    </source>
</evidence>
<feature type="region of interest" description="Disordered" evidence="2">
    <location>
        <begin position="20"/>
        <end position="42"/>
    </location>
</feature>
<gene>
    <name evidence="3" type="ORF">KV203_06355</name>
</gene>
<keyword evidence="4" id="KW-1185">Reference proteome</keyword>
<evidence type="ECO:0000256" key="1">
    <source>
        <dbReference type="SAM" id="Coils"/>
    </source>
</evidence>
<accession>A0ABX8SC11</accession>
<proteinExistence type="predicted"/>
<dbReference type="RefSeq" id="WP_157079753.1">
    <property type="nucleotide sequence ID" value="NZ_CBCRUZ010000009.1"/>
</dbReference>
<keyword evidence="1" id="KW-0175">Coiled coil</keyword>
<organism evidence="3 4">
    <name type="scientific">Skermania pinensis</name>
    <dbReference type="NCBI Taxonomy" id="39122"/>
    <lineage>
        <taxon>Bacteria</taxon>
        <taxon>Bacillati</taxon>
        <taxon>Actinomycetota</taxon>
        <taxon>Actinomycetes</taxon>
        <taxon>Mycobacteriales</taxon>
        <taxon>Gordoniaceae</taxon>
        <taxon>Skermania</taxon>
    </lineage>
</organism>
<sequence>MRSLPFKEVRPGFDPGEVRRRVSRAETELRAAENDRDKAAERSRALKVELDQVRAEIDSLRAKVMRMATRRVDTDGMSERVARMLQLAHEEAEEVRAGARVDTSDQITVAEKRAAELRTEAEEKLADAVSKREGIDSDYDSTLERARAEAIGLIEAAHAEADAVRSRAKADREAAERDFEAALSARRVELTEEHDELEAQFTTAARRRLESAEAEAARMLHDANSRADAELSQANEFYDKSRVLRGRIIAQLLGIRGQLDAVKAASGPAIWEDEILGNPDETAPVGVSEAAAG</sequence>
<dbReference type="Proteomes" id="UP000887023">
    <property type="component" value="Chromosome"/>
</dbReference>
<dbReference type="EMBL" id="CP079105">
    <property type="protein sequence ID" value="QXQ14981.1"/>
    <property type="molecule type" value="Genomic_DNA"/>
</dbReference>
<protein>
    <submittedName>
        <fullName evidence="3">Uncharacterized protein</fullName>
    </submittedName>
</protein>
<evidence type="ECO:0000313" key="3">
    <source>
        <dbReference type="EMBL" id="QXQ14981.1"/>
    </source>
</evidence>